<keyword evidence="4" id="KW-1185">Reference proteome</keyword>
<evidence type="ECO:0008006" key="5">
    <source>
        <dbReference type="Google" id="ProtNLM"/>
    </source>
</evidence>
<evidence type="ECO:0000313" key="3">
    <source>
        <dbReference type="EMBL" id="SFM12342.1"/>
    </source>
</evidence>
<feature type="signal peptide" evidence="2">
    <location>
        <begin position="1"/>
        <end position="23"/>
    </location>
</feature>
<feature type="chain" id="PRO_5011601299" description="Lipoprotein" evidence="2">
    <location>
        <begin position="24"/>
        <end position="87"/>
    </location>
</feature>
<feature type="region of interest" description="Disordered" evidence="1">
    <location>
        <begin position="50"/>
        <end position="87"/>
    </location>
</feature>
<feature type="compositionally biased region" description="Pro residues" evidence="1">
    <location>
        <begin position="63"/>
        <end position="87"/>
    </location>
</feature>
<sequence>MKSNRKFLLRAMGLTLAGGLVLSACDDPYVSGGAHVGIYYDSMMWNDYYRPKPPRPPGRPEHPIAPPPRPVHPIAPRPPVARPMPRR</sequence>
<dbReference type="OrthoDB" id="7876974at2"/>
<dbReference type="EMBL" id="FOTQ01000004">
    <property type="protein sequence ID" value="SFM12342.1"/>
    <property type="molecule type" value="Genomic_DNA"/>
</dbReference>
<protein>
    <recommendedName>
        <fullName evidence="5">Lipoprotein</fullName>
    </recommendedName>
</protein>
<dbReference type="Proteomes" id="UP000199144">
    <property type="component" value="Unassembled WGS sequence"/>
</dbReference>
<dbReference type="AlphaFoldDB" id="A0A1I4N9V2"/>
<gene>
    <name evidence="3" type="ORF">SAMN04488042_10472</name>
</gene>
<proteinExistence type="predicted"/>
<dbReference type="PROSITE" id="PS51257">
    <property type="entry name" value="PROKAR_LIPOPROTEIN"/>
    <property type="match status" value="1"/>
</dbReference>
<reference evidence="3 4" key="1">
    <citation type="submission" date="2016-10" db="EMBL/GenBank/DDBJ databases">
        <authorList>
            <person name="de Groot N.N."/>
        </authorList>
    </citation>
    <scope>NUCLEOTIDE SEQUENCE [LARGE SCALE GENOMIC DNA]</scope>
    <source>
        <strain evidence="3 4">DSM 15283</strain>
    </source>
</reference>
<organism evidence="3 4">
    <name type="scientific">Shimia aestuarii</name>
    <dbReference type="NCBI Taxonomy" id="254406"/>
    <lineage>
        <taxon>Bacteria</taxon>
        <taxon>Pseudomonadati</taxon>
        <taxon>Pseudomonadota</taxon>
        <taxon>Alphaproteobacteria</taxon>
        <taxon>Rhodobacterales</taxon>
        <taxon>Roseobacteraceae</taxon>
    </lineage>
</organism>
<evidence type="ECO:0000256" key="2">
    <source>
        <dbReference type="SAM" id="SignalP"/>
    </source>
</evidence>
<keyword evidence="2" id="KW-0732">Signal</keyword>
<accession>A0A1I4N9V2</accession>
<name>A0A1I4N9V2_9RHOB</name>
<evidence type="ECO:0000313" key="4">
    <source>
        <dbReference type="Proteomes" id="UP000199144"/>
    </source>
</evidence>
<dbReference type="RefSeq" id="WP_131814367.1">
    <property type="nucleotide sequence ID" value="NZ_FOTQ01000004.1"/>
</dbReference>
<evidence type="ECO:0000256" key="1">
    <source>
        <dbReference type="SAM" id="MobiDB-lite"/>
    </source>
</evidence>